<keyword evidence="6" id="KW-0539">Nucleus</keyword>
<evidence type="ECO:0000256" key="8">
    <source>
        <dbReference type="SAM" id="SignalP"/>
    </source>
</evidence>
<dbReference type="SMART" id="SM00526">
    <property type="entry name" value="H15"/>
    <property type="match status" value="1"/>
</dbReference>
<dbReference type="GO" id="GO:0005634">
    <property type="term" value="C:nucleus"/>
    <property type="evidence" value="ECO:0007669"/>
    <property type="project" value="UniProtKB-SubCell"/>
</dbReference>
<feature type="region of interest" description="Disordered" evidence="7">
    <location>
        <begin position="516"/>
        <end position="557"/>
    </location>
</feature>
<evidence type="ECO:0000256" key="5">
    <source>
        <dbReference type="ARBA" id="ARBA00023125"/>
    </source>
</evidence>
<evidence type="ECO:0000256" key="7">
    <source>
        <dbReference type="SAM" id="MobiDB-lite"/>
    </source>
</evidence>
<evidence type="ECO:0000313" key="11">
    <source>
        <dbReference type="Proteomes" id="UP000708208"/>
    </source>
</evidence>
<dbReference type="FunFam" id="1.10.10.10:FF:000140">
    <property type="entry name" value="Histone H1.0"/>
    <property type="match status" value="1"/>
</dbReference>
<feature type="compositionally biased region" description="Basic and acidic residues" evidence="7">
    <location>
        <begin position="259"/>
        <end position="295"/>
    </location>
</feature>
<dbReference type="CDD" id="cd00073">
    <property type="entry name" value="H15"/>
    <property type="match status" value="1"/>
</dbReference>
<evidence type="ECO:0000259" key="9">
    <source>
        <dbReference type="PROSITE" id="PS51504"/>
    </source>
</evidence>
<sequence>MDHRWFWSLFLVAINALSLAVSEVQESGCCAGLWVPNSFSIPGSSIVVSEKIKNETKSNIIKKPSTEFRPSQIDVGLNSGYDSAGWAGFNPGYPGRRKFPNSHRSAGDRGRNTYVTHTHYYSYVFPGDDPRPDTATGIKNNDTSEEDSGSEVKGTVRNDTELFNGGSKGEGKKTTKNPEEDDLFAEASKRGRGKEIETGSREDFDDSDDVEVFDTNSLTDRKRNGGSHHIEFFGERFSGPPKGRGRREGNPKNGIRGSNTERPERLEGRSKTGSLKEVKGNLEDGAKSESRGAKEAKVYGEGIVKSGAGISKGGEGQSEVIGKIIAKDSSVDKIAAKGVVRTLAGNLDLVGPSAPIFGRLVFGTPTGGRGIPVIGRIVVENPDDGHEVEPTHFGPDGPFENPKYQGSPGAFGNTIGGNGIGYATSNYRIHVFNQNYAPGGYALSTGGYRFDPQAPLFPPPVPITGRQFLRQDIPTLLAIRISDIKSHNRTRKASITSVSPIGMSDTEVEPVPVVEAPEAAGTPKKSKSPKKASDAPKGKRGPKPKGDKKIPPHPPTASLVTEAIENLGEKGGSSLRAIKKYIADVHKLDADRLGPFIRKYLKSAVEKGLLIQPKGKGAIGSFKLAKKIKAPAEKKKPKVMKEKAALKVKKPLAKKPKSPKKIAASIKESADKIKAAKPGSPKVVKAKIVKKPMKKPVKTPVKKPAPVTKKPKVGKTTKSPKPAASKPAAKPKATKKAGPKK</sequence>
<feature type="compositionally biased region" description="Basic residues" evidence="7">
    <location>
        <begin position="732"/>
        <end position="741"/>
    </location>
</feature>
<keyword evidence="11" id="KW-1185">Reference proteome</keyword>
<dbReference type="Proteomes" id="UP000708208">
    <property type="component" value="Unassembled WGS sequence"/>
</dbReference>
<dbReference type="OrthoDB" id="10070184at2759"/>
<gene>
    <name evidence="10" type="ORF">AFUS01_LOCUS33051</name>
</gene>
<feature type="signal peptide" evidence="8">
    <location>
        <begin position="1"/>
        <end position="20"/>
    </location>
</feature>
<evidence type="ECO:0000256" key="1">
    <source>
        <dbReference type="ARBA" id="ARBA00002809"/>
    </source>
</evidence>
<accession>A0A8J2LHC2</accession>
<feature type="region of interest" description="Disordered" evidence="7">
    <location>
        <begin position="648"/>
        <end position="741"/>
    </location>
</feature>
<feature type="compositionally biased region" description="Acidic residues" evidence="7">
    <location>
        <begin position="203"/>
        <end position="212"/>
    </location>
</feature>
<evidence type="ECO:0000256" key="6">
    <source>
        <dbReference type="ARBA" id="ARBA00023242"/>
    </source>
</evidence>
<evidence type="ECO:0000313" key="10">
    <source>
        <dbReference type="EMBL" id="CAG7822799.1"/>
    </source>
</evidence>
<feature type="domain" description="H15" evidence="9">
    <location>
        <begin position="552"/>
        <end position="626"/>
    </location>
</feature>
<feature type="compositionally biased region" description="Low complexity" evidence="7">
    <location>
        <begin position="716"/>
        <end position="731"/>
    </location>
</feature>
<proteinExistence type="predicted"/>
<feature type="compositionally biased region" description="Basic and acidic residues" evidence="7">
    <location>
        <begin position="219"/>
        <end position="234"/>
    </location>
</feature>
<evidence type="ECO:0000256" key="2">
    <source>
        <dbReference type="ARBA" id="ARBA00004123"/>
    </source>
</evidence>
<keyword evidence="8" id="KW-0732">Signal</keyword>
<dbReference type="GO" id="GO:0006334">
    <property type="term" value="P:nucleosome assembly"/>
    <property type="evidence" value="ECO:0007669"/>
    <property type="project" value="InterPro"/>
</dbReference>
<feature type="compositionally biased region" description="Basic residues" evidence="7">
    <location>
        <begin position="648"/>
        <end position="660"/>
    </location>
</feature>
<feature type="region of interest" description="Disordered" evidence="7">
    <location>
        <begin position="124"/>
        <end position="295"/>
    </location>
</feature>
<comment type="function">
    <text evidence="1">Histones H1 are necessary for the condensation of nucleosome chains into higher-order structures.</text>
</comment>
<dbReference type="InterPro" id="IPR005818">
    <property type="entry name" value="Histone_H1/H5_H15"/>
</dbReference>
<dbReference type="EMBL" id="CAJVCH010527487">
    <property type="protein sequence ID" value="CAG7822799.1"/>
    <property type="molecule type" value="Genomic_DNA"/>
</dbReference>
<name>A0A8J2LHC2_9HEXA</name>
<reference evidence="10" key="1">
    <citation type="submission" date="2021-06" db="EMBL/GenBank/DDBJ databases">
        <authorList>
            <person name="Hodson N. C."/>
            <person name="Mongue J. A."/>
            <person name="Jaron S. K."/>
        </authorList>
    </citation>
    <scope>NUCLEOTIDE SEQUENCE</scope>
</reference>
<comment type="subcellular location">
    <subcellularLocation>
        <location evidence="3">Chromosome</location>
    </subcellularLocation>
    <subcellularLocation>
        <location evidence="2">Nucleus</location>
    </subcellularLocation>
</comment>
<keyword evidence="5" id="KW-0238">DNA-binding</keyword>
<organism evidence="10 11">
    <name type="scientific">Allacma fusca</name>
    <dbReference type="NCBI Taxonomy" id="39272"/>
    <lineage>
        <taxon>Eukaryota</taxon>
        <taxon>Metazoa</taxon>
        <taxon>Ecdysozoa</taxon>
        <taxon>Arthropoda</taxon>
        <taxon>Hexapoda</taxon>
        <taxon>Collembola</taxon>
        <taxon>Symphypleona</taxon>
        <taxon>Sminthuridae</taxon>
        <taxon>Allacma</taxon>
    </lineage>
</organism>
<comment type="caution">
    <text evidence="10">The sequence shown here is derived from an EMBL/GenBank/DDBJ whole genome shotgun (WGS) entry which is preliminary data.</text>
</comment>
<evidence type="ECO:0000256" key="4">
    <source>
        <dbReference type="ARBA" id="ARBA00022454"/>
    </source>
</evidence>
<evidence type="ECO:0000256" key="3">
    <source>
        <dbReference type="ARBA" id="ARBA00004286"/>
    </source>
</evidence>
<feature type="compositionally biased region" description="Basic and acidic residues" evidence="7">
    <location>
        <begin position="187"/>
        <end position="202"/>
    </location>
</feature>
<feature type="compositionally biased region" description="Basic residues" evidence="7">
    <location>
        <begin position="684"/>
        <end position="701"/>
    </location>
</feature>
<feature type="chain" id="PRO_5035237363" description="H15 domain-containing protein" evidence="8">
    <location>
        <begin position="21"/>
        <end position="741"/>
    </location>
</feature>
<keyword evidence="4" id="KW-0158">Chromosome</keyword>
<dbReference type="PROSITE" id="PS51504">
    <property type="entry name" value="H15"/>
    <property type="match status" value="1"/>
</dbReference>
<dbReference type="Pfam" id="PF00538">
    <property type="entry name" value="Linker_histone"/>
    <property type="match status" value="1"/>
</dbReference>
<feature type="compositionally biased region" description="Basic and acidic residues" evidence="7">
    <location>
        <begin position="169"/>
        <end position="178"/>
    </location>
</feature>
<protein>
    <recommendedName>
        <fullName evidence="9">H15 domain-containing protein</fullName>
    </recommendedName>
</protein>
<dbReference type="AlphaFoldDB" id="A0A8J2LHC2"/>
<dbReference type="GO" id="GO:0003677">
    <property type="term" value="F:DNA binding"/>
    <property type="evidence" value="ECO:0007669"/>
    <property type="project" value="UniProtKB-KW"/>
</dbReference>
<dbReference type="GO" id="GO:0000786">
    <property type="term" value="C:nucleosome"/>
    <property type="evidence" value="ECO:0007669"/>
    <property type="project" value="InterPro"/>
</dbReference>